<proteinExistence type="predicted"/>
<name>A0A0J1FWH6_9FIRM</name>
<dbReference type="STRING" id="476652.DEAC_c01690"/>
<evidence type="ECO:0000313" key="3">
    <source>
        <dbReference type="Proteomes" id="UP000036356"/>
    </source>
</evidence>
<dbReference type="PANTHER" id="PTHR33594:SF1">
    <property type="entry name" value="HD_PDEASE DOMAIN-CONTAINING PROTEIN"/>
    <property type="match status" value="1"/>
</dbReference>
<dbReference type="Proteomes" id="UP000036356">
    <property type="component" value="Unassembled WGS sequence"/>
</dbReference>
<organism evidence="2 3">
    <name type="scientific">Desulfosporosinus acididurans</name>
    <dbReference type="NCBI Taxonomy" id="476652"/>
    <lineage>
        <taxon>Bacteria</taxon>
        <taxon>Bacillati</taxon>
        <taxon>Bacillota</taxon>
        <taxon>Clostridia</taxon>
        <taxon>Eubacteriales</taxon>
        <taxon>Desulfitobacteriaceae</taxon>
        <taxon>Desulfosporosinus</taxon>
    </lineage>
</organism>
<sequence>MAYIVSKEAKEANYMKFRQELIQIVEKSGAHPAWGIKHCFRVYHLAKELSSHLMLDDEVLFAAAMLHDTGKYPIYAIKNVDHALRSKGVAANLLQQMMFSPDKIPLILDAVENHMYYSEPGRSDEAVYLRESDILDNLGNIGLMRLFSCVGQDELIQTPEQAVERARLFADALPDKVSTKSGKRLAIKRREETLRFLAGIKRQTAEFAWI</sequence>
<dbReference type="GO" id="GO:0016787">
    <property type="term" value="F:hydrolase activity"/>
    <property type="evidence" value="ECO:0007669"/>
    <property type="project" value="UniProtKB-KW"/>
</dbReference>
<keyword evidence="2" id="KW-0378">Hydrolase</keyword>
<dbReference type="PANTHER" id="PTHR33594">
    <property type="entry name" value="SUPERFAMILY HYDROLASE, PUTATIVE (AFU_ORTHOLOGUE AFUA_1G03035)-RELATED"/>
    <property type="match status" value="1"/>
</dbReference>
<dbReference type="SMART" id="SM00471">
    <property type="entry name" value="HDc"/>
    <property type="match status" value="1"/>
</dbReference>
<accession>A0A0J1FWH6</accession>
<gene>
    <name evidence="2" type="ORF">DEAC_c01690</name>
</gene>
<feature type="domain" description="HD/PDEase" evidence="1">
    <location>
        <begin position="31"/>
        <end position="147"/>
    </location>
</feature>
<dbReference type="InterPro" id="IPR006674">
    <property type="entry name" value="HD_domain"/>
</dbReference>
<reference evidence="2 3" key="1">
    <citation type="submission" date="2015-06" db="EMBL/GenBank/DDBJ databases">
        <title>Draft genome of the moderately acidophilic sulfate reducer Candidatus Desulfosporosinus acididurans strain M1.</title>
        <authorList>
            <person name="Poehlein A."/>
            <person name="Petzsch P."/>
            <person name="Johnson B.D."/>
            <person name="Schloemann M."/>
            <person name="Daniel R."/>
            <person name="Muehling M."/>
        </authorList>
    </citation>
    <scope>NUCLEOTIDE SEQUENCE [LARGE SCALE GENOMIC DNA]</scope>
    <source>
        <strain evidence="2 3">M1</strain>
    </source>
</reference>
<dbReference type="PATRIC" id="fig|476652.3.peg.167"/>
<dbReference type="Pfam" id="PF01966">
    <property type="entry name" value="HD"/>
    <property type="match status" value="1"/>
</dbReference>
<dbReference type="AlphaFoldDB" id="A0A0J1FWH6"/>
<comment type="caution">
    <text evidence="2">The sequence shown here is derived from an EMBL/GenBank/DDBJ whole genome shotgun (WGS) entry which is preliminary data.</text>
</comment>
<keyword evidence="3" id="KW-1185">Reference proteome</keyword>
<dbReference type="EMBL" id="LDZY01000001">
    <property type="protein sequence ID" value="KLU67764.1"/>
    <property type="molecule type" value="Genomic_DNA"/>
</dbReference>
<protein>
    <submittedName>
        <fullName evidence="2">Putative hydrolase</fullName>
    </submittedName>
</protein>
<evidence type="ECO:0000259" key="1">
    <source>
        <dbReference type="SMART" id="SM00471"/>
    </source>
</evidence>
<dbReference type="InterPro" id="IPR003607">
    <property type="entry name" value="HD/PDEase_dom"/>
</dbReference>
<dbReference type="SUPFAM" id="SSF109604">
    <property type="entry name" value="HD-domain/PDEase-like"/>
    <property type="match status" value="1"/>
</dbReference>
<dbReference type="CDD" id="cd00077">
    <property type="entry name" value="HDc"/>
    <property type="match status" value="1"/>
</dbReference>
<evidence type="ECO:0000313" key="2">
    <source>
        <dbReference type="EMBL" id="KLU67764.1"/>
    </source>
</evidence>
<dbReference type="Gene3D" id="1.10.3210.10">
    <property type="entry name" value="Hypothetical protein af1432"/>
    <property type="match status" value="1"/>
</dbReference>